<evidence type="ECO:0000313" key="3">
    <source>
        <dbReference type="EMBL" id="EKD19585.1"/>
    </source>
</evidence>
<dbReference type="Proteomes" id="UP000006753">
    <property type="component" value="Unassembled WGS sequence"/>
</dbReference>
<dbReference type="KEGG" id="mbe:MBM_02822"/>
<dbReference type="EMBL" id="JH921431">
    <property type="protein sequence ID" value="EKD19585.1"/>
    <property type="molecule type" value="Genomic_DNA"/>
</dbReference>
<name>K1WPP9_MARBU</name>
<accession>K1WPP9</accession>
<keyword evidence="4" id="KW-1185">Reference proteome</keyword>
<sequence length="117" mass="12519">MSSQPSAMQALAKYAHAALAAFVLFLCLSLGASQGRGSVRAISRDAPNDARVKPSNENTDREDSMLEDALLEKQDDDLLGRSLGGHGQASKHLGIANRECVRRWKSPRGGAAIQMVT</sequence>
<evidence type="ECO:0000256" key="2">
    <source>
        <dbReference type="SAM" id="SignalP"/>
    </source>
</evidence>
<proteinExistence type="predicted"/>
<keyword evidence="2" id="KW-0732">Signal</keyword>
<dbReference type="HOGENOM" id="CLU_2085322_0_0_1"/>
<evidence type="ECO:0000256" key="1">
    <source>
        <dbReference type="SAM" id="MobiDB-lite"/>
    </source>
</evidence>
<dbReference type="InParanoid" id="K1WPP9"/>
<reference evidence="3 4" key="1">
    <citation type="journal article" date="2012" name="BMC Genomics">
        <title>Sequencing the genome of Marssonina brunnea reveals fungus-poplar co-evolution.</title>
        <authorList>
            <person name="Zhu S."/>
            <person name="Cao Y.-Z."/>
            <person name="Jiang C."/>
            <person name="Tan B.-Y."/>
            <person name="Wang Z."/>
            <person name="Feng S."/>
            <person name="Zhang L."/>
            <person name="Su X.-H."/>
            <person name="Brejova B."/>
            <person name="Vinar T."/>
            <person name="Xu M."/>
            <person name="Wang M.-X."/>
            <person name="Zhang S.-G."/>
            <person name="Huang M.-R."/>
            <person name="Wu R."/>
            <person name="Zhou Y."/>
        </authorList>
    </citation>
    <scope>NUCLEOTIDE SEQUENCE [LARGE SCALE GENOMIC DNA]</scope>
    <source>
        <strain evidence="3 4">MB_m1</strain>
    </source>
</reference>
<feature type="signal peptide" evidence="2">
    <location>
        <begin position="1"/>
        <end position="33"/>
    </location>
</feature>
<feature type="region of interest" description="Disordered" evidence="1">
    <location>
        <begin position="43"/>
        <end position="63"/>
    </location>
</feature>
<evidence type="ECO:0000313" key="4">
    <source>
        <dbReference type="Proteomes" id="UP000006753"/>
    </source>
</evidence>
<gene>
    <name evidence="3" type="ORF">MBM_02822</name>
</gene>
<feature type="chain" id="PRO_5003853063" evidence="2">
    <location>
        <begin position="34"/>
        <end position="117"/>
    </location>
</feature>
<dbReference type="AlphaFoldDB" id="K1WPP9"/>
<protein>
    <submittedName>
        <fullName evidence="3">Uncharacterized protein</fullName>
    </submittedName>
</protein>
<organism evidence="3 4">
    <name type="scientific">Marssonina brunnea f. sp. multigermtubi (strain MB_m1)</name>
    <name type="common">Marssonina leaf spot fungus</name>
    <dbReference type="NCBI Taxonomy" id="1072389"/>
    <lineage>
        <taxon>Eukaryota</taxon>
        <taxon>Fungi</taxon>
        <taxon>Dikarya</taxon>
        <taxon>Ascomycota</taxon>
        <taxon>Pezizomycotina</taxon>
        <taxon>Leotiomycetes</taxon>
        <taxon>Helotiales</taxon>
        <taxon>Drepanopezizaceae</taxon>
        <taxon>Drepanopeziza</taxon>
    </lineage>
</organism>